<keyword evidence="4 7" id="KW-0812">Transmembrane</keyword>
<evidence type="ECO:0000259" key="8">
    <source>
        <dbReference type="Pfam" id="PF02397"/>
    </source>
</evidence>
<feature type="transmembrane region" description="Helical" evidence="7">
    <location>
        <begin position="111"/>
        <end position="134"/>
    </location>
</feature>
<dbReference type="InterPro" id="IPR003362">
    <property type="entry name" value="Bact_transf"/>
</dbReference>
<feature type="transmembrane region" description="Helical" evidence="7">
    <location>
        <begin position="7"/>
        <end position="32"/>
    </location>
</feature>
<keyword evidence="10" id="KW-1185">Reference proteome</keyword>
<dbReference type="PANTHER" id="PTHR30576:SF0">
    <property type="entry name" value="UNDECAPRENYL-PHOSPHATE N-ACETYLGALACTOSAMINYL 1-PHOSPHATE TRANSFERASE-RELATED"/>
    <property type="match status" value="1"/>
</dbReference>
<sequence length="459" mass="52842">MKHRYSILLFPLHVFFDFVCLNASFVGAYGWVFGTIDDIAQPPYQSLWIAFNVVWAAIILLTQPYVFPRQLFKAGPLLSKLLMLTAIHMAVIALFWMFFQEVFFSRTQLLVTYFLFLIAAGVFRLGGLLFLQAYRARGYNSRRFVVVGYGKLAQTITRFYDVHPEMGFHFQGYFDWSTPENAGQLAGDYTQLAAFVKREGIDCVYCCLPYIDNIQLKQLVDQSERLDFQIKLLVDFRGFLTKGASVEYHDFLPVLNLSTKELDDFRVAFLKRSFDVLFSAGVLLLGSPLYLLVALITRATSAGPVLYKQERVGRHGKPFMIYKFRSMYVDAEKAGPSLSQGLLDNRITPWGRFMRQTRIDEIPQFVNVLRGDMSVVGPRPERQYFIDKIVELAPEYNNLLKVKPGITSIGQIRFGYAATVDEMVQRLRFDLLYPERRSLVLDLWIIIQTLRVMAQGRGR</sequence>
<evidence type="ECO:0000313" key="10">
    <source>
        <dbReference type="Proteomes" id="UP000664034"/>
    </source>
</evidence>
<dbReference type="InterPro" id="IPR017475">
    <property type="entry name" value="EPS_sugar_tfrase"/>
</dbReference>
<keyword evidence="6 7" id="KW-0472">Membrane</keyword>
<dbReference type="RefSeq" id="WP_207365467.1">
    <property type="nucleotide sequence ID" value="NZ_JAFMYV010000007.1"/>
</dbReference>
<evidence type="ECO:0000256" key="1">
    <source>
        <dbReference type="ARBA" id="ARBA00004141"/>
    </source>
</evidence>
<dbReference type="EMBL" id="JAFMYV010000007">
    <property type="protein sequence ID" value="MBO0937932.1"/>
    <property type="molecule type" value="Genomic_DNA"/>
</dbReference>
<dbReference type="GO" id="GO:0016780">
    <property type="term" value="F:phosphotransferase activity, for other substituted phosphate groups"/>
    <property type="evidence" value="ECO:0007669"/>
    <property type="project" value="TreeGrafter"/>
</dbReference>
<dbReference type="GO" id="GO:0016020">
    <property type="term" value="C:membrane"/>
    <property type="evidence" value="ECO:0007669"/>
    <property type="project" value="UniProtKB-SubCell"/>
</dbReference>
<dbReference type="Pfam" id="PF02397">
    <property type="entry name" value="Bac_transf"/>
    <property type="match status" value="1"/>
</dbReference>
<feature type="domain" description="Bacterial sugar transferase" evidence="8">
    <location>
        <begin position="271"/>
        <end position="453"/>
    </location>
</feature>
<gene>
    <name evidence="9" type="ORF">J2I47_15350</name>
</gene>
<dbReference type="Pfam" id="PF13727">
    <property type="entry name" value="CoA_binding_3"/>
    <property type="match status" value="1"/>
</dbReference>
<comment type="similarity">
    <text evidence="2">Belongs to the bacterial sugar transferase family.</text>
</comment>
<dbReference type="NCBIfam" id="TIGR03025">
    <property type="entry name" value="EPS_sugtrans"/>
    <property type="match status" value="1"/>
</dbReference>
<evidence type="ECO:0000256" key="2">
    <source>
        <dbReference type="ARBA" id="ARBA00006464"/>
    </source>
</evidence>
<accession>A0A939GF05</accession>
<comment type="caution">
    <text evidence="9">The sequence shown here is derived from an EMBL/GenBank/DDBJ whole genome shotgun (WGS) entry which is preliminary data.</text>
</comment>
<evidence type="ECO:0000313" key="9">
    <source>
        <dbReference type="EMBL" id="MBO0937932.1"/>
    </source>
</evidence>
<feature type="transmembrane region" description="Helical" evidence="7">
    <location>
        <begin position="276"/>
        <end position="296"/>
    </location>
</feature>
<dbReference type="AlphaFoldDB" id="A0A939GF05"/>
<proteinExistence type="inferred from homology"/>
<evidence type="ECO:0000256" key="6">
    <source>
        <dbReference type="ARBA" id="ARBA00023136"/>
    </source>
</evidence>
<evidence type="ECO:0000256" key="7">
    <source>
        <dbReference type="SAM" id="Phobius"/>
    </source>
</evidence>
<evidence type="ECO:0000256" key="5">
    <source>
        <dbReference type="ARBA" id="ARBA00022989"/>
    </source>
</evidence>
<comment type="subcellular location">
    <subcellularLocation>
        <location evidence="1">Membrane</location>
        <topology evidence="1">Multi-pass membrane protein</topology>
    </subcellularLocation>
</comment>
<dbReference type="PANTHER" id="PTHR30576">
    <property type="entry name" value="COLANIC BIOSYNTHESIS UDP-GLUCOSE LIPID CARRIER TRANSFERASE"/>
    <property type="match status" value="1"/>
</dbReference>
<organism evidence="9 10">
    <name type="scientific">Fibrella rubiginis</name>
    <dbReference type="NCBI Taxonomy" id="2817060"/>
    <lineage>
        <taxon>Bacteria</taxon>
        <taxon>Pseudomonadati</taxon>
        <taxon>Bacteroidota</taxon>
        <taxon>Cytophagia</taxon>
        <taxon>Cytophagales</taxon>
        <taxon>Spirosomataceae</taxon>
        <taxon>Fibrella</taxon>
    </lineage>
</organism>
<reference evidence="9" key="1">
    <citation type="submission" date="2021-03" db="EMBL/GenBank/DDBJ databases">
        <title>Fibrella sp. HMF5335 genome sequencing and assembly.</title>
        <authorList>
            <person name="Kang H."/>
            <person name="Kim H."/>
            <person name="Bae S."/>
            <person name="Joh K."/>
        </authorList>
    </citation>
    <scope>NUCLEOTIDE SEQUENCE</scope>
    <source>
        <strain evidence="9">HMF5335</strain>
    </source>
</reference>
<dbReference type="Gene3D" id="3.40.50.720">
    <property type="entry name" value="NAD(P)-binding Rossmann-like Domain"/>
    <property type="match status" value="1"/>
</dbReference>
<name>A0A939GF05_9BACT</name>
<feature type="transmembrane region" description="Helical" evidence="7">
    <location>
        <begin position="44"/>
        <end position="61"/>
    </location>
</feature>
<keyword evidence="3 9" id="KW-0808">Transferase</keyword>
<evidence type="ECO:0000256" key="3">
    <source>
        <dbReference type="ARBA" id="ARBA00022679"/>
    </source>
</evidence>
<keyword evidence="5 7" id="KW-1133">Transmembrane helix</keyword>
<feature type="transmembrane region" description="Helical" evidence="7">
    <location>
        <begin position="81"/>
        <end position="99"/>
    </location>
</feature>
<protein>
    <submittedName>
        <fullName evidence="9">Sugar transferase</fullName>
    </submittedName>
</protein>
<evidence type="ECO:0000256" key="4">
    <source>
        <dbReference type="ARBA" id="ARBA00022692"/>
    </source>
</evidence>
<dbReference type="Proteomes" id="UP000664034">
    <property type="component" value="Unassembled WGS sequence"/>
</dbReference>